<evidence type="ECO:0000313" key="4">
    <source>
        <dbReference type="Proteomes" id="UP000235114"/>
    </source>
</evidence>
<keyword evidence="4" id="KW-1185">Reference proteome</keyword>
<dbReference type="EMBL" id="PGVD01000045">
    <property type="protein sequence ID" value="PLR94927.1"/>
    <property type="molecule type" value="Genomic_DNA"/>
</dbReference>
<name>A0A2N5GH32_9BACI</name>
<proteinExistence type="predicted"/>
<protein>
    <recommendedName>
        <fullName evidence="5">DUF3243 domain-containing protein</fullName>
    </recommendedName>
</protein>
<evidence type="ECO:0008006" key="5">
    <source>
        <dbReference type="Google" id="ProtNLM"/>
    </source>
</evidence>
<reference evidence="2 4" key="2">
    <citation type="submission" date="2017-12" db="EMBL/GenBank/DDBJ databases">
        <title>Comparative Functional Genomics of Dry Heat Resistant strains isolated from the Viking Spacecraft.</title>
        <authorList>
            <person name="Seuylemezian A."/>
            <person name="Cooper K."/>
            <person name="Vaishampayan P."/>
        </authorList>
    </citation>
    <scope>NUCLEOTIDE SEQUENCE [LARGE SCALE GENOMIC DNA]</scope>
    <source>
        <strain evidence="2 4">ATCC 29669</strain>
    </source>
</reference>
<reference evidence="1 3" key="1">
    <citation type="submission" date="2017-11" db="EMBL/GenBank/DDBJ databases">
        <title>Comparitive Functional Genomics of Dry Heat Resistant strains isolated from the Viking Spacecraft.</title>
        <authorList>
            <person name="Seuylemezian A."/>
            <person name="Cooper K."/>
            <person name="Vaishampayan P."/>
        </authorList>
    </citation>
    <scope>NUCLEOTIDE SEQUENCE [LARGE SCALE GENOMIC DNA]</scope>
    <source>
        <strain evidence="1 3">M4.6</strain>
    </source>
</reference>
<accession>A0A2N5GH32</accession>
<sequence length="65" mass="7355">MDLGKKIGLSDAQLATTAKKFGDYLADHAEPKNREEKLLQELWKAGNEEERHKLAHLLVKLVDAE</sequence>
<dbReference type="InterPro" id="IPR021637">
    <property type="entry name" value="DUF3243"/>
</dbReference>
<evidence type="ECO:0000313" key="3">
    <source>
        <dbReference type="Proteomes" id="UP000234951"/>
    </source>
</evidence>
<dbReference type="AlphaFoldDB" id="A0A2N5GH32"/>
<dbReference type="Proteomes" id="UP000235114">
    <property type="component" value="Unassembled WGS sequence"/>
</dbReference>
<evidence type="ECO:0000313" key="1">
    <source>
        <dbReference type="EMBL" id="PLR80043.1"/>
    </source>
</evidence>
<dbReference type="Pfam" id="PF11588">
    <property type="entry name" value="DUF3243"/>
    <property type="match status" value="1"/>
</dbReference>
<dbReference type="EMBL" id="PGVA01000062">
    <property type="protein sequence ID" value="PLR80043.1"/>
    <property type="molecule type" value="Genomic_DNA"/>
</dbReference>
<gene>
    <name evidence="1" type="ORF">CU635_19995</name>
    <name evidence="2" type="ORF">CVD25_15820</name>
</gene>
<evidence type="ECO:0000313" key="2">
    <source>
        <dbReference type="EMBL" id="PLR94927.1"/>
    </source>
</evidence>
<dbReference type="OrthoDB" id="2418090at2"/>
<dbReference type="Proteomes" id="UP000234951">
    <property type="component" value="Unassembled WGS sequence"/>
</dbReference>
<comment type="caution">
    <text evidence="1">The sequence shown here is derived from an EMBL/GenBank/DDBJ whole genome shotgun (WGS) entry which is preliminary data.</text>
</comment>
<dbReference type="Gene3D" id="1.10.760.20">
    <property type="entry name" value="Protein of unknown function DUF3243"/>
    <property type="match status" value="1"/>
</dbReference>
<organism evidence="1 3">
    <name type="scientific">Bacillus canaveralius</name>
    <dbReference type="NCBI Taxonomy" id="1403243"/>
    <lineage>
        <taxon>Bacteria</taxon>
        <taxon>Bacillati</taxon>
        <taxon>Bacillota</taxon>
        <taxon>Bacilli</taxon>
        <taxon>Bacillales</taxon>
        <taxon>Bacillaceae</taxon>
        <taxon>Bacillus</taxon>
    </lineage>
</organism>
<dbReference type="InterPro" id="IPR038292">
    <property type="entry name" value="YmfJ/YflH_sf"/>
</dbReference>